<dbReference type="CDD" id="cd03244">
    <property type="entry name" value="ABCC_MRP_domain2"/>
    <property type="match status" value="1"/>
</dbReference>
<evidence type="ECO:0000313" key="14">
    <source>
        <dbReference type="EnsemblMetazoa" id="XP_001606046"/>
    </source>
</evidence>
<feature type="signal peptide" evidence="11">
    <location>
        <begin position="1"/>
        <end position="29"/>
    </location>
</feature>
<feature type="domain" description="ABC transporter" evidence="12">
    <location>
        <begin position="405"/>
        <end position="628"/>
    </location>
</feature>
<dbReference type="SUPFAM" id="SSF90123">
    <property type="entry name" value="ABC transporter transmembrane region"/>
    <property type="match status" value="2"/>
</dbReference>
<dbReference type="PROSITE" id="PS50929">
    <property type="entry name" value="ABC_TM1F"/>
    <property type="match status" value="2"/>
</dbReference>
<dbReference type="EnsemblMetazoa" id="XM_001605996">
    <property type="protein sequence ID" value="XP_001606046"/>
    <property type="gene ID" value="LOC100122441"/>
</dbReference>
<evidence type="ECO:0000259" key="13">
    <source>
        <dbReference type="PROSITE" id="PS50929"/>
    </source>
</evidence>
<dbReference type="FunCoup" id="A0A7M7G7E6">
    <property type="interactions" value="63"/>
</dbReference>
<dbReference type="GeneID" id="100122441"/>
<evidence type="ECO:0000256" key="8">
    <source>
        <dbReference type="ARBA" id="ARBA00023136"/>
    </source>
</evidence>
<feature type="region of interest" description="Disordered" evidence="9">
    <location>
        <begin position="1476"/>
        <end position="1507"/>
    </location>
</feature>
<dbReference type="InterPro" id="IPR003439">
    <property type="entry name" value="ABC_transporter-like_ATP-bd"/>
</dbReference>
<keyword evidence="8 10" id="KW-0472">Membrane</keyword>
<feature type="domain" description="ABC transmembrane type-1" evidence="13">
    <location>
        <begin position="96"/>
        <end position="360"/>
    </location>
</feature>
<feature type="transmembrane region" description="Helical" evidence="10">
    <location>
        <begin position="1147"/>
        <end position="1166"/>
    </location>
</feature>
<evidence type="ECO:0000256" key="6">
    <source>
        <dbReference type="ARBA" id="ARBA00022840"/>
    </source>
</evidence>
<dbReference type="Gene3D" id="3.40.50.300">
    <property type="entry name" value="P-loop containing nucleotide triphosphate hydrolases"/>
    <property type="match status" value="2"/>
</dbReference>
<dbReference type="Proteomes" id="UP000002358">
    <property type="component" value="Chromosome 4"/>
</dbReference>
<evidence type="ECO:0000256" key="1">
    <source>
        <dbReference type="ARBA" id="ARBA00004141"/>
    </source>
</evidence>
<dbReference type="InterPro" id="IPR017871">
    <property type="entry name" value="ABC_transporter-like_CS"/>
</dbReference>
<keyword evidence="11" id="KW-0732">Signal</keyword>
<dbReference type="KEGG" id="nvi:100122441"/>
<evidence type="ECO:0000256" key="10">
    <source>
        <dbReference type="SAM" id="Phobius"/>
    </source>
</evidence>
<dbReference type="FunFam" id="1.20.1560.10:FF:000026">
    <property type="entry name" value="Multidrug resistance-associated protein lethal(2)03659"/>
    <property type="match status" value="1"/>
</dbReference>
<feature type="compositionally biased region" description="Low complexity" evidence="9">
    <location>
        <begin position="651"/>
        <end position="663"/>
    </location>
</feature>
<dbReference type="GO" id="GO:0016020">
    <property type="term" value="C:membrane"/>
    <property type="evidence" value="ECO:0007669"/>
    <property type="project" value="UniProtKB-SubCell"/>
</dbReference>
<feature type="transmembrane region" description="Helical" evidence="10">
    <location>
        <begin position="128"/>
        <end position="145"/>
    </location>
</feature>
<proteinExistence type="predicted"/>
<dbReference type="RefSeq" id="XP_001606046.3">
    <property type="nucleotide sequence ID" value="XM_001605996.6"/>
</dbReference>
<dbReference type="InterPro" id="IPR036640">
    <property type="entry name" value="ABC1_TM_sf"/>
</dbReference>
<feature type="transmembrane region" description="Helical" evidence="10">
    <location>
        <begin position="230"/>
        <end position="249"/>
    </location>
</feature>
<feature type="transmembrane region" description="Helical" evidence="10">
    <location>
        <begin position="89"/>
        <end position="108"/>
    </location>
</feature>
<dbReference type="InterPro" id="IPR027417">
    <property type="entry name" value="P-loop_NTPase"/>
</dbReference>
<dbReference type="InParanoid" id="A0A7M7G7E6"/>
<name>A0A7M7G7E6_NASVI</name>
<dbReference type="CDD" id="cd18579">
    <property type="entry name" value="ABC_6TM_ABCC_D1"/>
    <property type="match status" value="1"/>
</dbReference>
<dbReference type="CDD" id="cd03250">
    <property type="entry name" value="ABCC_MRP_domain1"/>
    <property type="match status" value="1"/>
</dbReference>
<dbReference type="Gene3D" id="1.20.1560.10">
    <property type="entry name" value="ABC transporter type 1, transmembrane domain"/>
    <property type="match status" value="2"/>
</dbReference>
<keyword evidence="6" id="KW-0067">ATP-binding</keyword>
<protein>
    <submittedName>
        <fullName evidence="14">Uncharacterized protein</fullName>
    </submittedName>
</protein>
<dbReference type="OrthoDB" id="6500128at2759"/>
<evidence type="ECO:0000256" key="4">
    <source>
        <dbReference type="ARBA" id="ARBA00022737"/>
    </source>
</evidence>
<dbReference type="CDD" id="cd18580">
    <property type="entry name" value="ABC_6TM_ABCC_D2"/>
    <property type="match status" value="1"/>
</dbReference>
<dbReference type="GO" id="GO:0016887">
    <property type="term" value="F:ATP hydrolysis activity"/>
    <property type="evidence" value="ECO:0007669"/>
    <property type="project" value="InterPro"/>
</dbReference>
<dbReference type="PROSITE" id="PS50893">
    <property type="entry name" value="ABC_TRANSPORTER_2"/>
    <property type="match status" value="2"/>
</dbReference>
<evidence type="ECO:0000256" key="9">
    <source>
        <dbReference type="SAM" id="MobiDB-lite"/>
    </source>
</evidence>
<evidence type="ECO:0000256" key="7">
    <source>
        <dbReference type="ARBA" id="ARBA00022989"/>
    </source>
</evidence>
<dbReference type="FunFam" id="3.40.50.300:FF:000163">
    <property type="entry name" value="Multidrug resistance-associated protein member 4"/>
    <property type="match status" value="1"/>
</dbReference>
<dbReference type="InterPro" id="IPR044726">
    <property type="entry name" value="ABCC_6TM_D2"/>
</dbReference>
<dbReference type="FunFam" id="3.40.50.300:FF:000973">
    <property type="entry name" value="Multidrug resistance-associated protein 4"/>
    <property type="match status" value="1"/>
</dbReference>
<feature type="region of interest" description="Disordered" evidence="9">
    <location>
        <begin position="651"/>
        <end position="678"/>
    </location>
</feature>
<keyword evidence="2" id="KW-0813">Transport</keyword>
<evidence type="ECO:0000259" key="12">
    <source>
        <dbReference type="PROSITE" id="PS50893"/>
    </source>
</evidence>
<dbReference type="PROSITE" id="PS00211">
    <property type="entry name" value="ABC_TRANSPORTER_1"/>
    <property type="match status" value="2"/>
</dbReference>
<dbReference type="SUPFAM" id="SSF52540">
    <property type="entry name" value="P-loop containing nucleoside triphosphate hydrolases"/>
    <property type="match status" value="2"/>
</dbReference>
<feature type="transmembrane region" description="Helical" evidence="10">
    <location>
        <begin position="1111"/>
        <end position="1135"/>
    </location>
</feature>
<dbReference type="Pfam" id="PF00005">
    <property type="entry name" value="ABC_tran"/>
    <property type="match status" value="2"/>
</dbReference>
<dbReference type="GO" id="GO:0005524">
    <property type="term" value="F:ATP binding"/>
    <property type="evidence" value="ECO:0007669"/>
    <property type="project" value="UniProtKB-KW"/>
</dbReference>
<keyword evidence="15" id="KW-1185">Reference proteome</keyword>
<feature type="chain" id="PRO_5029616312" evidence="11">
    <location>
        <begin position="30"/>
        <end position="1507"/>
    </location>
</feature>
<feature type="transmembrane region" description="Helical" evidence="10">
    <location>
        <begin position="937"/>
        <end position="959"/>
    </location>
</feature>
<keyword evidence="4" id="KW-0677">Repeat</keyword>
<reference evidence="14" key="1">
    <citation type="submission" date="2021-01" db="UniProtKB">
        <authorList>
            <consortium name="EnsemblMetazoa"/>
        </authorList>
    </citation>
    <scope>IDENTIFICATION</scope>
</reference>
<dbReference type="SMR" id="A0A7M7G7E6"/>
<evidence type="ECO:0000256" key="3">
    <source>
        <dbReference type="ARBA" id="ARBA00022692"/>
    </source>
</evidence>
<comment type="subcellular location">
    <subcellularLocation>
        <location evidence="1">Membrane</location>
        <topology evidence="1">Multi-pass membrane protein</topology>
    </subcellularLocation>
</comment>
<dbReference type="FunFam" id="1.20.1560.10:FF:000014">
    <property type="entry name" value="Multidrug resistance-associated protein member 4"/>
    <property type="match status" value="1"/>
</dbReference>
<feature type="transmembrane region" description="Helical" evidence="10">
    <location>
        <begin position="202"/>
        <end position="224"/>
    </location>
</feature>
<feature type="transmembrane region" description="Helical" evidence="10">
    <location>
        <begin position="698"/>
        <end position="718"/>
    </location>
</feature>
<evidence type="ECO:0000256" key="5">
    <source>
        <dbReference type="ARBA" id="ARBA00022741"/>
    </source>
</evidence>
<dbReference type="InterPro" id="IPR003593">
    <property type="entry name" value="AAA+_ATPase"/>
</dbReference>
<feature type="transmembrane region" description="Helical" evidence="10">
    <location>
        <begin position="1016"/>
        <end position="1035"/>
    </location>
</feature>
<dbReference type="PANTHER" id="PTHR24223">
    <property type="entry name" value="ATP-BINDING CASSETTE SUB-FAMILY C"/>
    <property type="match status" value="1"/>
</dbReference>
<feature type="domain" description="ABC transporter" evidence="12">
    <location>
        <begin position="1217"/>
        <end position="1446"/>
    </location>
</feature>
<dbReference type="Pfam" id="PF00664">
    <property type="entry name" value="ABC_membrane"/>
    <property type="match status" value="2"/>
</dbReference>
<dbReference type="InterPro" id="IPR011527">
    <property type="entry name" value="ABC1_TM_dom"/>
</dbReference>
<dbReference type="GO" id="GO:0140359">
    <property type="term" value="F:ABC-type transporter activity"/>
    <property type="evidence" value="ECO:0007669"/>
    <property type="project" value="InterPro"/>
</dbReference>
<dbReference type="InterPro" id="IPR050173">
    <property type="entry name" value="ABC_transporter_C-like"/>
</dbReference>
<feature type="compositionally biased region" description="Polar residues" evidence="9">
    <location>
        <begin position="1487"/>
        <end position="1507"/>
    </location>
</feature>
<dbReference type="InterPro" id="IPR044746">
    <property type="entry name" value="ABCC_6TM_D1"/>
</dbReference>
<evidence type="ECO:0000313" key="15">
    <source>
        <dbReference type="Proteomes" id="UP000002358"/>
    </source>
</evidence>
<dbReference type="PANTHER" id="PTHR24223:SF415">
    <property type="entry name" value="FI20190P1"/>
    <property type="match status" value="1"/>
</dbReference>
<evidence type="ECO:0000256" key="2">
    <source>
        <dbReference type="ARBA" id="ARBA00022448"/>
    </source>
</evidence>
<accession>A0A7M7G7E6</accession>
<evidence type="ECO:0000256" key="11">
    <source>
        <dbReference type="SAM" id="SignalP"/>
    </source>
</evidence>
<sequence length="1507" mass="169321">MAQQRKPSPRLSANIFSGLFFWWLKPLFCQGKSRDLTSDDLHDALPTDVSEQLGGRLEKYWKNEVENARQSDKKPKLVNAIRKAFGWSYFYYAGHMLVLNCLRVLQPFTLGLLIEYFEPGSRTAKSHAYVYASSLVLLTFLHSLLKHHIDLATLEIGMRLRIACSSLIYRKVVRLSNSSVSANTGGRLINLLSNDVARFDPLFMYLHYIWITPLQGAVLAYLIWRNVQLASLAGVLLMALETIPVQVYIGKITSRLRGKIATRTDERVRLMGEIINGIHVIKMYTWEKPFENLVSLARRYEIDVITWMSYLRGVNISSNAFVDRTCLYFTLMAYVLAGNVISANKVFSMVQYFTILQNLLVYNYPRAIFNVAEAQVSVKRIEKFLMLQEIKIKAPLLSIEDNGSISLKSVTASWSPNSIVNTLHDITMYITPKKLHAIVGPIGSGKTSLLQLILGELRPSTGDIKINGTISYASQRPWLFPGTIRENVLFDQSYDEERYQQVIRVCSLEQDLEQLAQADRTQVGERGTNLSGGQCTRINLARAVYRDADIYILDDPLSAVDANVCKCLFNDCINGYLKDKTRIFVTHQVQCLKEADTIFLLNNGKLDFRGKFADFSKRDLQFLNVCTEEEEEEERYNEELKENSRETIENINNVHNNKNQDNIIPKDAKDDDNAENEPQETEELIAKGKMQMSIFTRYFHSGNSYFFLVLIILLFVLAQTIRSGSDYFLAYWTRQEEYRWNTVEGTTSNFTAERSVLNFTESKSSTFVPSTTESSVFTIPTTESVLDTTLRDLISSTTTILSNTIQNVSTTTESISGTVQDLITTVTENPFFSTSQSSVASTTVSSTTTVRNLATNTTDNTLLKTSMIANSTASTPSTQTYLSVNTTTSSSIVPQNLLLSVTEKLVSNLMLNSTLESKPEVSTSTELSNYLSVDKALIIYGCILLGCVITAVCKSLLFYKICMNSSTNIHNQMFSCVLRAPMRFFDKQTSGQILNRFSKDTGAMDEILPATMYESIEVFSIILGVLIQVLIINWYSVLPMIFTGFLFWKIRTFYVPTAYGIKRLEGAAKSPVLSHVTASLDGLVTIRASRSQTMVCRRFDARQDEHTRAHFLNIAVASAFGLWLDLVTVILVGFVTIGCLLADETKTFAGSVGLAITQILMLCGMLQRGIRQTAETVTQMTSVERILQFTQLEQEETRPEASVPIKPPSGWPSRGKIEFKKFCLRYGRNEEPVLRNVNLIIEPGTKIGIVGRTGAGKSSLISALFRLARTEGQILIDEFDTNNLGLHALRKRIAIIPQEPVLFSTSLRDNLDPFHEFEDTSLWAALEDVELHKAFVPLDHPIECGGRNLSAGQRQLLCLARAIVKKTRILVLDEATANVDPATDALIRKTIRSKFQECTVLTVAHRLESVIDSDKILVVENGEIVEFDHPHLLLQIENGCFAKMVRQSGDAMHEHLRKVSEEAYNVIRLNNQVSTTEDDVADERTNRNGVVKSNDSADATENSSEKP</sequence>
<keyword evidence="7 10" id="KW-1133">Transmembrane helix</keyword>
<feature type="domain" description="ABC transmembrane type-1" evidence="13">
    <location>
        <begin position="937"/>
        <end position="1182"/>
    </location>
</feature>
<dbReference type="SMART" id="SM00382">
    <property type="entry name" value="AAA"/>
    <property type="match status" value="2"/>
</dbReference>
<organism evidence="14 15">
    <name type="scientific">Nasonia vitripennis</name>
    <name type="common">Parasitic wasp</name>
    <dbReference type="NCBI Taxonomy" id="7425"/>
    <lineage>
        <taxon>Eukaryota</taxon>
        <taxon>Metazoa</taxon>
        <taxon>Ecdysozoa</taxon>
        <taxon>Arthropoda</taxon>
        <taxon>Hexapoda</taxon>
        <taxon>Insecta</taxon>
        <taxon>Pterygota</taxon>
        <taxon>Neoptera</taxon>
        <taxon>Endopterygota</taxon>
        <taxon>Hymenoptera</taxon>
        <taxon>Apocrita</taxon>
        <taxon>Proctotrupomorpha</taxon>
        <taxon>Chalcidoidea</taxon>
        <taxon>Pteromalidae</taxon>
        <taxon>Pteromalinae</taxon>
        <taxon>Nasonia</taxon>
    </lineage>
</organism>
<keyword evidence="3 10" id="KW-0812">Transmembrane</keyword>
<keyword evidence="5" id="KW-0547">Nucleotide-binding</keyword>